<dbReference type="Pfam" id="PF00400">
    <property type="entry name" value="WD40"/>
    <property type="match status" value="4"/>
</dbReference>
<proteinExistence type="predicted"/>
<dbReference type="SUPFAM" id="SSF50978">
    <property type="entry name" value="WD40 repeat-like"/>
    <property type="match status" value="1"/>
</dbReference>
<comment type="subcellular location">
    <subcellularLocation>
        <location evidence="1">Nucleus</location>
    </subcellularLocation>
</comment>
<feature type="repeat" description="WD" evidence="5">
    <location>
        <begin position="217"/>
        <end position="251"/>
    </location>
</feature>
<evidence type="ECO:0000256" key="5">
    <source>
        <dbReference type="PROSITE-ProRule" id="PRU00221"/>
    </source>
</evidence>
<dbReference type="PANTHER" id="PTHR19865:SF0">
    <property type="entry name" value="U3 SMALL NUCLEOLAR RNA-INTERACTING PROTEIN 2"/>
    <property type="match status" value="1"/>
</dbReference>
<reference evidence="7 8" key="1">
    <citation type="journal article" date="2021" name="Sci. Rep.">
        <title>The genome of the diatom Chaetoceros tenuissimus carries an ancient integrated fragment of an extant virus.</title>
        <authorList>
            <person name="Hongo Y."/>
            <person name="Kimura K."/>
            <person name="Takaki Y."/>
            <person name="Yoshida Y."/>
            <person name="Baba S."/>
            <person name="Kobayashi G."/>
            <person name="Nagasaki K."/>
            <person name="Hano T."/>
            <person name="Tomaru Y."/>
        </authorList>
    </citation>
    <scope>NUCLEOTIDE SEQUENCE [LARGE SCALE GENOMIC DNA]</scope>
    <source>
        <strain evidence="7 8">NIES-3715</strain>
    </source>
</reference>
<evidence type="ECO:0000256" key="1">
    <source>
        <dbReference type="ARBA" id="ARBA00004123"/>
    </source>
</evidence>
<feature type="repeat" description="WD" evidence="5">
    <location>
        <begin position="163"/>
        <end position="205"/>
    </location>
</feature>
<feature type="compositionally biased region" description="Acidic residues" evidence="6">
    <location>
        <begin position="40"/>
        <end position="62"/>
    </location>
</feature>
<feature type="compositionally biased region" description="Basic residues" evidence="6">
    <location>
        <begin position="1"/>
        <end position="10"/>
    </location>
</feature>
<keyword evidence="4" id="KW-0539">Nucleus</keyword>
<dbReference type="PANTHER" id="PTHR19865">
    <property type="entry name" value="U3 SMALL NUCLEOLAR RNA INTERACTING PROTEIN 2"/>
    <property type="match status" value="1"/>
</dbReference>
<dbReference type="GO" id="GO:0034511">
    <property type="term" value="F:U3 snoRNA binding"/>
    <property type="evidence" value="ECO:0007669"/>
    <property type="project" value="InterPro"/>
</dbReference>
<evidence type="ECO:0000256" key="6">
    <source>
        <dbReference type="SAM" id="MobiDB-lite"/>
    </source>
</evidence>
<feature type="repeat" description="WD" evidence="5">
    <location>
        <begin position="278"/>
        <end position="319"/>
    </location>
</feature>
<evidence type="ECO:0000313" key="7">
    <source>
        <dbReference type="EMBL" id="GFH52043.1"/>
    </source>
</evidence>
<dbReference type="InterPro" id="IPR019775">
    <property type="entry name" value="WD40_repeat_CS"/>
</dbReference>
<evidence type="ECO:0000256" key="2">
    <source>
        <dbReference type="ARBA" id="ARBA00022574"/>
    </source>
</evidence>
<dbReference type="InterPro" id="IPR036322">
    <property type="entry name" value="WD40_repeat_dom_sf"/>
</dbReference>
<feature type="compositionally biased region" description="Acidic residues" evidence="6">
    <location>
        <begin position="82"/>
        <end position="100"/>
    </location>
</feature>
<feature type="region of interest" description="Disordered" evidence="6">
    <location>
        <begin position="1"/>
        <end position="63"/>
    </location>
</feature>
<sequence>MLSGTRRRRSTGSSKSSKGGADDRLSTENLDLSENYGADDIIESEEEMESDSDVDLSDDEKETVDAKRIRLAREYLNKMEQAESDADSSSDEEDDDVIDEEERISRRLERRRLKQQGIYERLVASSVQNGVTLSWQECGSDISSTDCRGQAKAWVESGRVKLCRGHDLTPTCVALHKPSGSFAFSASKDNKVLMWDIDNEKKMQTIIPKWNPNTCDYTRNSGEVLAMAVSDDGKYLATGGRDATVKIYDVRLKSKSGKAAIATNASDNSEIRGLVTTFEGHKGPVTALTFRSQTMQLFSGSTDRCIRHYNLDEMAYIETLYGHQSGITGISCHGIRHEMPYSVARDRTARAWKLAEETHMIYRGGSKISNADCITAIKDDYFLTGHDDGVLSFWLKDKKRAIATIPESHGKAGNIPRGVACCDSLGGSDFAATGSNDGYIRLWEVSTGDKASDRSIEEIAKVPVFGFVNDIAIGPKAKFCVAAVGQEPRLGRWERVSGSKNRFTIVKLWSDSDIDDQSDSDVSE</sequence>
<dbReference type="PROSITE" id="PS00678">
    <property type="entry name" value="WD_REPEATS_1"/>
    <property type="match status" value="1"/>
</dbReference>
<gene>
    <name evidence="7" type="ORF">CTEN210_08519</name>
</gene>
<accession>A0AAD3CTV7</accession>
<protein>
    <submittedName>
        <fullName evidence="7">Uncharacterized protein</fullName>
    </submittedName>
</protein>
<comment type="caution">
    <text evidence="7">The sequence shown here is derived from an EMBL/GenBank/DDBJ whole genome shotgun (WGS) entry which is preliminary data.</text>
</comment>
<evidence type="ECO:0000313" key="8">
    <source>
        <dbReference type="Proteomes" id="UP001054902"/>
    </source>
</evidence>
<dbReference type="EMBL" id="BLLK01000045">
    <property type="protein sequence ID" value="GFH52043.1"/>
    <property type="molecule type" value="Genomic_DNA"/>
</dbReference>
<dbReference type="GO" id="GO:0032040">
    <property type="term" value="C:small-subunit processome"/>
    <property type="evidence" value="ECO:0007669"/>
    <property type="project" value="TreeGrafter"/>
</dbReference>
<dbReference type="AlphaFoldDB" id="A0AAD3CTV7"/>
<keyword evidence="3" id="KW-0677">Repeat</keyword>
<name>A0AAD3CTV7_9STRA</name>
<dbReference type="PROSITE" id="PS50082">
    <property type="entry name" value="WD_REPEATS_2"/>
    <property type="match status" value="4"/>
</dbReference>
<dbReference type="PROSITE" id="PS50294">
    <property type="entry name" value="WD_REPEATS_REGION"/>
    <property type="match status" value="1"/>
</dbReference>
<feature type="region of interest" description="Disordered" evidence="6">
    <location>
        <begin position="79"/>
        <end position="100"/>
    </location>
</feature>
<dbReference type="Gene3D" id="2.130.10.10">
    <property type="entry name" value="YVTN repeat-like/Quinoprotein amine dehydrogenase"/>
    <property type="match status" value="1"/>
</dbReference>
<keyword evidence="2 5" id="KW-0853">WD repeat</keyword>
<dbReference type="InterPro" id="IPR020472">
    <property type="entry name" value="WD40_PAC1"/>
</dbReference>
<dbReference type="InterPro" id="IPR001680">
    <property type="entry name" value="WD40_rpt"/>
</dbReference>
<evidence type="ECO:0000256" key="4">
    <source>
        <dbReference type="ARBA" id="ARBA00023242"/>
    </source>
</evidence>
<organism evidence="7 8">
    <name type="scientific">Chaetoceros tenuissimus</name>
    <dbReference type="NCBI Taxonomy" id="426638"/>
    <lineage>
        <taxon>Eukaryota</taxon>
        <taxon>Sar</taxon>
        <taxon>Stramenopiles</taxon>
        <taxon>Ochrophyta</taxon>
        <taxon>Bacillariophyta</taxon>
        <taxon>Coscinodiscophyceae</taxon>
        <taxon>Chaetocerotophycidae</taxon>
        <taxon>Chaetocerotales</taxon>
        <taxon>Chaetocerotaceae</taxon>
        <taxon>Chaetoceros</taxon>
    </lineage>
</organism>
<dbReference type="SMART" id="SM00320">
    <property type="entry name" value="WD40"/>
    <property type="match status" value="6"/>
</dbReference>
<evidence type="ECO:0000256" key="3">
    <source>
        <dbReference type="ARBA" id="ARBA00022737"/>
    </source>
</evidence>
<dbReference type="InterPro" id="IPR015943">
    <property type="entry name" value="WD40/YVTN_repeat-like_dom_sf"/>
</dbReference>
<dbReference type="InterPro" id="IPR039241">
    <property type="entry name" value="Rrp9-like"/>
</dbReference>
<dbReference type="Proteomes" id="UP001054902">
    <property type="component" value="Unassembled WGS sequence"/>
</dbReference>
<keyword evidence="8" id="KW-1185">Reference proteome</keyword>
<dbReference type="PRINTS" id="PR00320">
    <property type="entry name" value="GPROTEINBRPT"/>
</dbReference>
<feature type="repeat" description="WD" evidence="5">
    <location>
        <begin position="432"/>
        <end position="453"/>
    </location>
</feature>